<accession>A0A1H9BVI9</accession>
<dbReference type="Proteomes" id="UP000199503">
    <property type="component" value="Unassembled WGS sequence"/>
</dbReference>
<dbReference type="InterPro" id="IPR002347">
    <property type="entry name" value="SDR_fam"/>
</dbReference>
<dbReference type="SUPFAM" id="SSF51735">
    <property type="entry name" value="NAD(P)-binding Rossmann-fold domains"/>
    <property type="match status" value="1"/>
</dbReference>
<evidence type="ECO:0000256" key="2">
    <source>
        <dbReference type="ARBA" id="ARBA00023002"/>
    </source>
</evidence>
<name>A0A1H9BVI9_9PSEU</name>
<dbReference type="EMBL" id="FOFV01000001">
    <property type="protein sequence ID" value="SEP92940.1"/>
    <property type="molecule type" value="Genomic_DNA"/>
</dbReference>
<dbReference type="STRING" id="65499.SAMN04488000_101701"/>
<evidence type="ECO:0000313" key="3">
    <source>
        <dbReference type="EMBL" id="SEP92940.1"/>
    </source>
</evidence>
<dbReference type="PRINTS" id="PR00081">
    <property type="entry name" value="GDHRDH"/>
</dbReference>
<keyword evidence="4" id="KW-1185">Reference proteome</keyword>
<reference evidence="4" key="1">
    <citation type="submission" date="2016-10" db="EMBL/GenBank/DDBJ databases">
        <authorList>
            <person name="Varghese N."/>
            <person name="Submissions S."/>
        </authorList>
    </citation>
    <scope>NUCLEOTIDE SEQUENCE [LARGE SCALE GENOMIC DNA]</scope>
    <source>
        <strain evidence="4">DSM 44437</strain>
    </source>
</reference>
<dbReference type="PRINTS" id="PR00080">
    <property type="entry name" value="SDRFAMILY"/>
</dbReference>
<dbReference type="Pfam" id="PF13561">
    <property type="entry name" value="adh_short_C2"/>
    <property type="match status" value="1"/>
</dbReference>
<dbReference type="GO" id="GO:0016491">
    <property type="term" value="F:oxidoreductase activity"/>
    <property type="evidence" value="ECO:0007669"/>
    <property type="project" value="UniProtKB-KW"/>
</dbReference>
<gene>
    <name evidence="3" type="ORF">SAMN04488000_101701</name>
</gene>
<dbReference type="AlphaFoldDB" id="A0A1H9BVI9"/>
<dbReference type="PANTHER" id="PTHR43639">
    <property type="entry name" value="OXIDOREDUCTASE, SHORT-CHAIN DEHYDROGENASE/REDUCTASE FAMILY (AFU_ORTHOLOGUE AFUA_5G02870)"/>
    <property type="match status" value="1"/>
</dbReference>
<protein>
    <submittedName>
        <fullName evidence="3">NAD(P)-dependent dehydrogenase, short-chain alcohol dehydrogenase family</fullName>
    </submittedName>
</protein>
<sequence length="253" mass="26501">MPNNVAVVSGGTKGIGAAVVQRLLKDGYEVVTGSRSASPEQTGNLTVVRADLATAEGNLRLAEAARARGRVSALVNNVGNWDFRSSFLDVTDEQWEAGFTINVMSAVRLSRALLPDLLDGGGAIVNISSVNARLPFTGVVDYSAHKASMSNLTQALSEEFAARGVRVNTVSPGPTRTPGWTDEGGTVDWMVAQSGATREEVLNHKAPTDMGVTMGRLGEPEEVAAAVAFLLGDEASWITGTDLVVDGGVIKTF</sequence>
<dbReference type="Gene3D" id="3.40.50.720">
    <property type="entry name" value="NAD(P)-binding Rossmann-like Domain"/>
    <property type="match status" value="1"/>
</dbReference>
<dbReference type="OrthoDB" id="3208554at2"/>
<dbReference type="FunFam" id="3.40.50.720:FF:000084">
    <property type="entry name" value="Short-chain dehydrogenase reductase"/>
    <property type="match status" value="1"/>
</dbReference>
<comment type="similarity">
    <text evidence="1">Belongs to the short-chain dehydrogenases/reductases (SDR) family.</text>
</comment>
<dbReference type="PANTHER" id="PTHR43639:SF1">
    <property type="entry name" value="SHORT-CHAIN DEHYDROGENASE_REDUCTASE FAMILY PROTEIN"/>
    <property type="match status" value="1"/>
</dbReference>
<dbReference type="RefSeq" id="WP_089909177.1">
    <property type="nucleotide sequence ID" value="NZ_FOFV01000001.1"/>
</dbReference>
<dbReference type="InterPro" id="IPR036291">
    <property type="entry name" value="NAD(P)-bd_dom_sf"/>
</dbReference>
<keyword evidence="2" id="KW-0560">Oxidoreductase</keyword>
<organism evidence="3 4">
    <name type="scientific">Lentzea albida</name>
    <dbReference type="NCBI Taxonomy" id="65499"/>
    <lineage>
        <taxon>Bacteria</taxon>
        <taxon>Bacillati</taxon>
        <taxon>Actinomycetota</taxon>
        <taxon>Actinomycetes</taxon>
        <taxon>Pseudonocardiales</taxon>
        <taxon>Pseudonocardiaceae</taxon>
        <taxon>Lentzea</taxon>
    </lineage>
</organism>
<dbReference type="CDD" id="cd05233">
    <property type="entry name" value="SDR_c"/>
    <property type="match status" value="1"/>
</dbReference>
<proteinExistence type="inferred from homology"/>
<evidence type="ECO:0000313" key="4">
    <source>
        <dbReference type="Proteomes" id="UP000199503"/>
    </source>
</evidence>
<evidence type="ECO:0000256" key="1">
    <source>
        <dbReference type="ARBA" id="ARBA00006484"/>
    </source>
</evidence>